<protein>
    <submittedName>
        <fullName evidence="4">D-2-hydroxyacid dehydrogenase</fullName>
    </submittedName>
</protein>
<dbReference type="OrthoDB" id="9805416at2"/>
<keyword evidence="1" id="KW-0560">Oxidoreductase</keyword>
<dbReference type="Gene3D" id="3.40.50.720">
    <property type="entry name" value="NAD(P)-binding Rossmann-like Domain"/>
    <property type="match status" value="2"/>
</dbReference>
<evidence type="ECO:0000256" key="2">
    <source>
        <dbReference type="ARBA" id="ARBA00023027"/>
    </source>
</evidence>
<evidence type="ECO:0000259" key="3">
    <source>
        <dbReference type="Pfam" id="PF02826"/>
    </source>
</evidence>
<evidence type="ECO:0000256" key="1">
    <source>
        <dbReference type="ARBA" id="ARBA00023002"/>
    </source>
</evidence>
<dbReference type="EMBL" id="VBSN01000028">
    <property type="protein sequence ID" value="KAA6439964.1"/>
    <property type="molecule type" value="Genomic_DNA"/>
</dbReference>
<evidence type="ECO:0000313" key="4">
    <source>
        <dbReference type="EMBL" id="KAA6439964.1"/>
    </source>
</evidence>
<reference evidence="4 5" key="1">
    <citation type="submission" date="2019-05" db="EMBL/GenBank/DDBJ databases">
        <authorList>
            <person name="Qu J.-H."/>
        </authorList>
    </citation>
    <scope>NUCLEOTIDE SEQUENCE [LARGE SCALE GENOMIC DNA]</scope>
    <source>
        <strain evidence="4 5">NS28</strain>
    </source>
</reference>
<dbReference type="CDD" id="cd05300">
    <property type="entry name" value="2-Hacid_dh_1"/>
    <property type="match status" value="1"/>
</dbReference>
<sequence length="313" mass="34604">MVIYCHSMLDESLRNKLGEALSPQHTIHFRTESTTDEEAKSEFQHAEYILGNPPVDWFDACPESLKFWQLDSAGFDQYASIPIRSEVKVANMGDWFAHPCAESIVGGVLALYRGLDKLTLLKQKSEWIGSKLRSELKILHQQNVIILGAGTIGMAVNTILKGFGCFTHLMARTSPEADLHSREDLFNELPYADLVINTLPGTATHFADADFFAAMKDQSVYASVGRGSTTDEHALIEALNSGKLEGAVLDVTETEPLPQESPLWKMDNVILTQHTGGGHRNEHMGKVDLFLNNIFALENGSNIVNEVSLVKGY</sequence>
<dbReference type="Proteomes" id="UP000323994">
    <property type="component" value="Unassembled WGS sequence"/>
</dbReference>
<dbReference type="Pfam" id="PF02826">
    <property type="entry name" value="2-Hacid_dh_C"/>
    <property type="match status" value="1"/>
</dbReference>
<dbReference type="InterPro" id="IPR036291">
    <property type="entry name" value="NAD(P)-bd_dom_sf"/>
</dbReference>
<comment type="caution">
    <text evidence="4">The sequence shown here is derived from an EMBL/GenBank/DDBJ whole genome shotgun (WGS) entry which is preliminary data.</text>
</comment>
<accession>A0A5M8QZ34</accession>
<feature type="domain" description="D-isomer specific 2-hydroxyacid dehydrogenase NAD-binding" evidence="3">
    <location>
        <begin position="107"/>
        <end position="276"/>
    </location>
</feature>
<dbReference type="GO" id="GO:0016491">
    <property type="term" value="F:oxidoreductase activity"/>
    <property type="evidence" value="ECO:0007669"/>
    <property type="project" value="UniProtKB-KW"/>
</dbReference>
<organism evidence="4 5">
    <name type="scientific">Dyadobacter flavalbus</name>
    <dbReference type="NCBI Taxonomy" id="2579942"/>
    <lineage>
        <taxon>Bacteria</taxon>
        <taxon>Pseudomonadati</taxon>
        <taxon>Bacteroidota</taxon>
        <taxon>Cytophagia</taxon>
        <taxon>Cytophagales</taxon>
        <taxon>Spirosomataceae</taxon>
        <taxon>Dyadobacter</taxon>
    </lineage>
</organism>
<gene>
    <name evidence="4" type="ORF">FEM33_09685</name>
</gene>
<dbReference type="GO" id="GO:0051287">
    <property type="term" value="F:NAD binding"/>
    <property type="evidence" value="ECO:0007669"/>
    <property type="project" value="InterPro"/>
</dbReference>
<dbReference type="SUPFAM" id="SSF51735">
    <property type="entry name" value="NAD(P)-binding Rossmann-fold domains"/>
    <property type="match status" value="1"/>
</dbReference>
<proteinExistence type="predicted"/>
<dbReference type="PANTHER" id="PTHR43333">
    <property type="entry name" value="2-HACID_DH_C DOMAIN-CONTAINING PROTEIN"/>
    <property type="match status" value="1"/>
</dbReference>
<dbReference type="RefSeq" id="WP_139011864.1">
    <property type="nucleotide sequence ID" value="NZ_VBSN01000028.1"/>
</dbReference>
<keyword evidence="2" id="KW-0520">NAD</keyword>
<keyword evidence="5" id="KW-1185">Reference proteome</keyword>
<name>A0A5M8QZ34_9BACT</name>
<dbReference type="AlphaFoldDB" id="A0A5M8QZ34"/>
<dbReference type="PANTHER" id="PTHR43333:SF1">
    <property type="entry name" value="D-ISOMER SPECIFIC 2-HYDROXYACID DEHYDROGENASE NAD-BINDING DOMAIN-CONTAINING PROTEIN"/>
    <property type="match status" value="1"/>
</dbReference>
<evidence type="ECO:0000313" key="5">
    <source>
        <dbReference type="Proteomes" id="UP000323994"/>
    </source>
</evidence>
<dbReference type="InterPro" id="IPR006140">
    <property type="entry name" value="D-isomer_DH_NAD-bd"/>
</dbReference>